<dbReference type="EMBL" id="SNRW01038738">
    <property type="protein sequence ID" value="KAA6353109.1"/>
    <property type="molecule type" value="Genomic_DNA"/>
</dbReference>
<name>A0A5J4T3U3_9EUKA</name>
<proteinExistence type="predicted"/>
<reference evidence="1 2" key="1">
    <citation type="submission" date="2019-03" db="EMBL/GenBank/DDBJ databases">
        <title>Single cell metagenomics reveals metabolic interactions within the superorganism composed of flagellate Streblomastix strix and complex community of Bacteroidetes bacteria on its surface.</title>
        <authorList>
            <person name="Treitli S.C."/>
            <person name="Kolisko M."/>
            <person name="Husnik F."/>
            <person name="Keeling P."/>
            <person name="Hampl V."/>
        </authorList>
    </citation>
    <scope>NUCLEOTIDE SEQUENCE [LARGE SCALE GENOMIC DNA]</scope>
    <source>
        <strain evidence="1">ST1C</strain>
    </source>
</reference>
<accession>A0A5J4T3U3</accession>
<evidence type="ECO:0000313" key="2">
    <source>
        <dbReference type="Proteomes" id="UP000324800"/>
    </source>
</evidence>
<sequence length="234" mass="26645">MTYQEIRNFSAYDYSRNNTIANDVKQRCGNQLGWLVAKVDLVVHDAAGDTQRDAGLYAQVGYDRGLNGRILYPHSQTEARGEYGNQQIGTNITLYTQDNKTYVITVANDGKVILPELSALNDRYVNGRKSNWFLYKKVPPVVSFNSRDCIVHVNSKMFKKSWTIYGTRRYLIFGLRNNEHYVSVDKVSATIPEGQTFGRINWYGQQQIIGQKITFSPTYKGEAEVPSIPIIKLN</sequence>
<organism evidence="1 2">
    <name type="scientific">Streblomastix strix</name>
    <dbReference type="NCBI Taxonomy" id="222440"/>
    <lineage>
        <taxon>Eukaryota</taxon>
        <taxon>Metamonada</taxon>
        <taxon>Preaxostyla</taxon>
        <taxon>Oxymonadida</taxon>
        <taxon>Streblomastigidae</taxon>
        <taxon>Streblomastix</taxon>
    </lineage>
</organism>
<dbReference type="Proteomes" id="UP000324800">
    <property type="component" value="Unassembled WGS sequence"/>
</dbReference>
<dbReference type="AlphaFoldDB" id="A0A5J4T3U3"/>
<evidence type="ECO:0000313" key="1">
    <source>
        <dbReference type="EMBL" id="KAA6353109.1"/>
    </source>
</evidence>
<protein>
    <submittedName>
        <fullName evidence="1">Uncharacterized protein</fullName>
    </submittedName>
</protein>
<gene>
    <name evidence="1" type="ORF">EZS28_051364</name>
</gene>
<comment type="caution">
    <text evidence="1">The sequence shown here is derived from an EMBL/GenBank/DDBJ whole genome shotgun (WGS) entry which is preliminary data.</text>
</comment>